<dbReference type="EMBL" id="CP021112">
    <property type="protein sequence ID" value="ARP98121.1"/>
    <property type="molecule type" value="Genomic_DNA"/>
</dbReference>
<dbReference type="STRING" id="1235591.CAK95_02775"/>
<name>A0A1W6ZL93_9HYPH</name>
<dbReference type="Pfam" id="PF04773">
    <property type="entry name" value="FecR"/>
    <property type="match status" value="1"/>
</dbReference>
<reference evidence="1 2" key="1">
    <citation type="submission" date="2017-05" db="EMBL/GenBank/DDBJ databases">
        <title>Full genome sequence of Pseudorhodoplanes sinuspersici.</title>
        <authorList>
            <person name="Dastgheib S.M.M."/>
            <person name="Shavandi M."/>
            <person name="Tirandaz H."/>
        </authorList>
    </citation>
    <scope>NUCLEOTIDE SEQUENCE [LARGE SCALE GENOMIC DNA]</scope>
    <source>
        <strain evidence="1 2">RIPI110</strain>
    </source>
</reference>
<proteinExistence type="predicted"/>
<gene>
    <name evidence="1" type="ORF">CAK95_02775</name>
</gene>
<organism evidence="1 2">
    <name type="scientific">Pseudorhodoplanes sinuspersici</name>
    <dbReference type="NCBI Taxonomy" id="1235591"/>
    <lineage>
        <taxon>Bacteria</taxon>
        <taxon>Pseudomonadati</taxon>
        <taxon>Pseudomonadota</taxon>
        <taxon>Alphaproteobacteria</taxon>
        <taxon>Hyphomicrobiales</taxon>
        <taxon>Pseudorhodoplanes</taxon>
    </lineage>
</organism>
<dbReference type="InterPro" id="IPR006860">
    <property type="entry name" value="FecR"/>
</dbReference>
<dbReference type="RefSeq" id="WP_086086436.1">
    <property type="nucleotide sequence ID" value="NZ_CP021112.1"/>
</dbReference>
<dbReference type="PROSITE" id="PS51257">
    <property type="entry name" value="PROKAR_LIPOPROTEIN"/>
    <property type="match status" value="1"/>
</dbReference>
<keyword evidence="2" id="KW-1185">Reference proteome</keyword>
<dbReference type="KEGG" id="psin:CAK95_02775"/>
<evidence type="ECO:0000313" key="1">
    <source>
        <dbReference type="EMBL" id="ARP98121.1"/>
    </source>
</evidence>
<evidence type="ECO:0000313" key="2">
    <source>
        <dbReference type="Proteomes" id="UP000194137"/>
    </source>
</evidence>
<dbReference type="OrthoDB" id="6038785at2"/>
<dbReference type="AlphaFoldDB" id="A0A1W6ZL93"/>
<dbReference type="Gene3D" id="2.60.120.1440">
    <property type="match status" value="1"/>
</dbReference>
<sequence length="259" mass="27315">MRKSLFSPISAIVALSCLWLGAAPAFSVDSKIGVASAVKNQVQGRGARALAVGSEVYANERIKTGDASTAQLLFLDKTVLSLGPKAELMLDKFVYDPNKGAGRVAVNAVQGSFRFVTGAQNPNNYSIKTPVATLGIRGTVIDLLVQNGQSVVLLVEGAVSIRTTSGRTYQLTKPGTAFVISANGQVKGPVPYDGTIINVAAGLTFPLYGWSFSGDPQDNRVPFDKMQAIDQINAINGRAYIPPHNPNPNPGSCTNSFCN</sequence>
<protein>
    <submittedName>
        <fullName evidence="1">Uncharacterized protein</fullName>
    </submittedName>
</protein>
<dbReference type="Proteomes" id="UP000194137">
    <property type="component" value="Chromosome"/>
</dbReference>
<dbReference type="PANTHER" id="PTHR38731">
    <property type="entry name" value="LIPL45-RELATED LIPOPROTEIN-RELATED"/>
    <property type="match status" value="1"/>
</dbReference>
<accession>A0A1W6ZL93</accession>